<keyword evidence="1" id="KW-0812">Transmembrane</keyword>
<evidence type="ECO:0000313" key="2">
    <source>
        <dbReference type="EMBL" id="ABG13917.1"/>
    </source>
</evidence>
<dbReference type="KEGG" id="ypa:YPA_1951"/>
<evidence type="ECO:0000256" key="1">
    <source>
        <dbReference type="SAM" id="Phobius"/>
    </source>
</evidence>
<protein>
    <submittedName>
        <fullName evidence="2">Putative membrane protein</fullName>
    </submittedName>
</protein>
<dbReference type="EMBL" id="CP000308">
    <property type="protein sequence ID" value="ABG13917.1"/>
    <property type="molecule type" value="Genomic_DNA"/>
</dbReference>
<dbReference type="Proteomes" id="UP000001971">
    <property type="component" value="Chromosome"/>
</dbReference>
<feature type="transmembrane region" description="Helical" evidence="1">
    <location>
        <begin position="83"/>
        <end position="100"/>
    </location>
</feature>
<feature type="transmembrane region" description="Helical" evidence="1">
    <location>
        <begin position="106"/>
        <end position="126"/>
    </location>
</feature>
<accession>A0A0H2Y6Z1</accession>
<proteinExistence type="predicted"/>
<keyword evidence="1" id="KW-0472">Membrane</keyword>
<gene>
    <name evidence="2" type="ordered locus">YPA_1951</name>
</gene>
<organism evidence="2 3">
    <name type="scientific">Yersinia pestis bv. Antiqua (strain Antiqua)</name>
    <dbReference type="NCBI Taxonomy" id="360102"/>
    <lineage>
        <taxon>Bacteria</taxon>
        <taxon>Pseudomonadati</taxon>
        <taxon>Pseudomonadota</taxon>
        <taxon>Gammaproteobacteria</taxon>
        <taxon>Enterobacterales</taxon>
        <taxon>Yersiniaceae</taxon>
        <taxon>Yersinia</taxon>
    </lineage>
</organism>
<evidence type="ECO:0000313" key="3">
    <source>
        <dbReference type="Proteomes" id="UP000001971"/>
    </source>
</evidence>
<keyword evidence="1" id="KW-1133">Transmembrane helix</keyword>
<name>A0A0H2Y6Z1_YERPA</name>
<reference evidence="2 3" key="1">
    <citation type="journal article" date="2006" name="J. Bacteriol.">
        <title>Complete genome sequence of Yersinia pestis strains Antiqua and Nepal516: evidence of gene reduction in an emerging pathogen.</title>
        <authorList>
            <person name="Chain P.S."/>
            <person name="Hu P."/>
            <person name="Malfatti S.A."/>
            <person name="Radnedge L."/>
            <person name="Larimer F."/>
            <person name="Vergez L.M."/>
            <person name="Worsham P."/>
            <person name="Chu M.C."/>
            <person name="Andersen G.L."/>
        </authorList>
    </citation>
    <scope>NUCLEOTIDE SEQUENCE [LARGE SCALE GENOMIC DNA]</scope>
    <source>
        <strain evidence="2 3">Antiqua</strain>
    </source>
</reference>
<dbReference type="AlphaFoldDB" id="A0A0H2Y6Z1"/>
<sequence>MHNTLSNKAGGRDRLSWILISVCRSSAVDHPVYVVSLFQIEPLRFVSSLNTLLTTRDLLFGYRHFPMYKLSSLIFIRGWTMQAAKLSAGLLATGGILGYGGAYWQMASLLIVAGIALLAGLITSGFTDHDYRCK</sequence>